<evidence type="ECO:0000256" key="3">
    <source>
        <dbReference type="ARBA" id="ARBA00022801"/>
    </source>
</evidence>
<comment type="similarity">
    <text evidence="1">Belongs to the DeSI family.</text>
</comment>
<keyword evidence="6" id="KW-1185">Reference proteome</keyword>
<dbReference type="GO" id="GO:0006508">
    <property type="term" value="P:proteolysis"/>
    <property type="evidence" value="ECO:0007669"/>
    <property type="project" value="UniProtKB-KW"/>
</dbReference>
<accession>A0A9W7CGK4</accession>
<evidence type="ECO:0000313" key="5">
    <source>
        <dbReference type="EMBL" id="GMI06172.1"/>
    </source>
</evidence>
<dbReference type="InterPro" id="IPR042266">
    <property type="entry name" value="PPPDE_sf"/>
</dbReference>
<protein>
    <recommendedName>
        <fullName evidence="4">PPPDE domain-containing protein</fullName>
    </recommendedName>
</protein>
<dbReference type="GO" id="GO:0016579">
    <property type="term" value="P:protein deubiquitination"/>
    <property type="evidence" value="ECO:0007669"/>
    <property type="project" value="TreeGrafter"/>
</dbReference>
<feature type="domain" description="PPPDE" evidence="4">
    <location>
        <begin position="10"/>
        <end position="167"/>
    </location>
</feature>
<comment type="caution">
    <text evidence="5">The sequence shown here is derived from an EMBL/GenBank/DDBJ whole genome shotgun (WGS) entry which is preliminary data.</text>
</comment>
<organism evidence="5 6">
    <name type="scientific">Triparma verrucosa</name>
    <dbReference type="NCBI Taxonomy" id="1606542"/>
    <lineage>
        <taxon>Eukaryota</taxon>
        <taxon>Sar</taxon>
        <taxon>Stramenopiles</taxon>
        <taxon>Ochrophyta</taxon>
        <taxon>Bolidophyceae</taxon>
        <taxon>Parmales</taxon>
        <taxon>Triparmaceae</taxon>
        <taxon>Triparma</taxon>
    </lineage>
</organism>
<evidence type="ECO:0000256" key="1">
    <source>
        <dbReference type="ARBA" id="ARBA00008140"/>
    </source>
</evidence>
<dbReference type="SMART" id="SM01179">
    <property type="entry name" value="DUF862"/>
    <property type="match status" value="1"/>
</dbReference>
<reference evidence="6" key="1">
    <citation type="journal article" date="2023" name="Commun. Biol.">
        <title>Genome analysis of Parmales, the sister group of diatoms, reveals the evolutionary specialization of diatoms from phago-mixotrophs to photoautotrophs.</title>
        <authorList>
            <person name="Ban H."/>
            <person name="Sato S."/>
            <person name="Yoshikawa S."/>
            <person name="Yamada K."/>
            <person name="Nakamura Y."/>
            <person name="Ichinomiya M."/>
            <person name="Sato N."/>
            <person name="Blanc-Mathieu R."/>
            <person name="Endo H."/>
            <person name="Kuwata A."/>
            <person name="Ogata H."/>
        </authorList>
    </citation>
    <scope>NUCLEOTIDE SEQUENCE [LARGE SCALE GENOMIC DNA]</scope>
    <source>
        <strain evidence="6">NIES 3699</strain>
    </source>
</reference>
<proteinExistence type="inferred from homology"/>
<sequence>MASFSGFASCEIILHIYTIDINGGLPPPSNFLSKVTNFFHEKIMTPTGFGTYHTSLDVGGFNYSFAATSGITKTKAIDPTSPQALSSCPPGVSYTQSLILSSSSPSPSSLSKILNSLSKTFTPTSYHLLNRNCNHFTEALTLSLNLPSYPLYLNRVARTGTLLIKHEICEVKKEAEIARGNKIITKEEKKNKSKKKIITEKQRKALEALKK</sequence>
<keyword evidence="3" id="KW-0378">Hydrolase</keyword>
<gene>
    <name evidence="5" type="ORF">TrVE_jg10082</name>
</gene>
<dbReference type="InterPro" id="IPR008580">
    <property type="entry name" value="PPPDE_dom"/>
</dbReference>
<evidence type="ECO:0000259" key="4">
    <source>
        <dbReference type="PROSITE" id="PS51858"/>
    </source>
</evidence>
<keyword evidence="2" id="KW-0645">Protease</keyword>
<dbReference type="PANTHER" id="PTHR12378:SF80">
    <property type="entry name" value="IP06716P-RELATED"/>
    <property type="match status" value="1"/>
</dbReference>
<dbReference type="GO" id="GO:0101005">
    <property type="term" value="F:deubiquitinase activity"/>
    <property type="evidence" value="ECO:0007669"/>
    <property type="project" value="TreeGrafter"/>
</dbReference>
<dbReference type="EMBL" id="BRXX01000343">
    <property type="protein sequence ID" value="GMI06172.1"/>
    <property type="molecule type" value="Genomic_DNA"/>
</dbReference>
<dbReference type="PANTHER" id="PTHR12378">
    <property type="entry name" value="DESUMOYLATING ISOPEPTIDASE"/>
    <property type="match status" value="1"/>
</dbReference>
<name>A0A9W7CGK4_9STRA</name>
<evidence type="ECO:0000313" key="6">
    <source>
        <dbReference type="Proteomes" id="UP001165160"/>
    </source>
</evidence>
<dbReference type="PROSITE" id="PS51858">
    <property type="entry name" value="PPPDE"/>
    <property type="match status" value="1"/>
</dbReference>
<dbReference type="Pfam" id="PF05903">
    <property type="entry name" value="Peptidase_C97"/>
    <property type="match status" value="1"/>
</dbReference>
<dbReference type="AlphaFoldDB" id="A0A9W7CGK4"/>
<dbReference type="Gene3D" id="3.90.1720.30">
    <property type="entry name" value="PPPDE domains"/>
    <property type="match status" value="1"/>
</dbReference>
<dbReference type="Proteomes" id="UP001165160">
    <property type="component" value="Unassembled WGS sequence"/>
</dbReference>
<evidence type="ECO:0000256" key="2">
    <source>
        <dbReference type="ARBA" id="ARBA00022670"/>
    </source>
</evidence>